<dbReference type="AlphaFoldDB" id="I9N569"/>
<evidence type="ECO:0000313" key="13">
    <source>
        <dbReference type="Proteomes" id="UP000005092"/>
    </source>
</evidence>
<name>I9N569_RHILT</name>
<keyword evidence="6 10" id="KW-0157">Chromophore</keyword>
<feature type="site" description="Electron transfer via tryptophanyl radical" evidence="9">
    <location>
        <position position="412"/>
    </location>
</feature>
<dbReference type="PANTHER" id="PTHR11455:SF9">
    <property type="entry name" value="CRYPTOCHROME CIRCADIAN CLOCK 5 ISOFORM X1"/>
    <property type="match status" value="1"/>
</dbReference>
<comment type="similarity">
    <text evidence="10">Belongs to the DNA photolyase family.</text>
</comment>
<dbReference type="InterPro" id="IPR005101">
    <property type="entry name" value="Cryptochr/Photolyase_FAD-bd"/>
</dbReference>
<dbReference type="PANTHER" id="PTHR11455">
    <property type="entry name" value="CRYPTOCHROME"/>
    <property type="match status" value="1"/>
</dbReference>
<evidence type="ECO:0000256" key="4">
    <source>
        <dbReference type="ARBA" id="ARBA00022630"/>
    </source>
</evidence>
<sequence length="507" mass="57073">MKLLIRAFRTSVAGCKEQEQGTASLAKDAIKPVILWFRRDLRLDDNQALNAAHLSGRPIIPLYINEPAAAGTGPLGAAQAWWLHHSLEALDRSLHERQGGLVLASGDALEVLRAVIKKSGAEAVFWNRRYDPSGISVDTHIKQELEKQAIEARSFGGQLLHEPSRLMTGSGTPYRVYTPFWRALEGAGEAEPPLEAPAKLRLAAQRPASETLKSWKLLPTKPDWAKDFTDLWTPGEQGARERLSAFVEDELKGYKENRDYPAKPATSMLSPHLALGEISPARIWDATRGLSNRVPAADIVHFRKEIAWREFSYHLLFHFPRLASENWNDRFDGFKWRNDDGDFEAWRRGMTGYPIVDAGMRQLWRHGWMHNRVRMIVASFLIKDLMIDWRDGEAWFRDTLVDADPANNAASWQWVAGSGADASPFFRIFNPMLQGETFDPDGDYVRAHVPELQRLGAKYIHRPFEAPKSALDEAGIILGQTYPKPIVDHASARDRALAAYKATKDAA</sequence>
<dbReference type="PROSITE" id="PS00394">
    <property type="entry name" value="DNA_PHOTOLYASES_1_1"/>
    <property type="match status" value="1"/>
</dbReference>
<dbReference type="InterPro" id="IPR036155">
    <property type="entry name" value="Crypto/Photolyase_N_sf"/>
</dbReference>
<comment type="cofactor">
    <cofactor evidence="8">
        <name>FAD</name>
        <dbReference type="ChEBI" id="CHEBI:57692"/>
    </cofactor>
    <text evidence="8">Binds 1 FAD per subunit.</text>
</comment>
<protein>
    <recommendedName>
        <fullName evidence="3">Deoxyribodipyrimidine photo-lyase</fullName>
        <ecNumber evidence="2">4.1.99.3</ecNumber>
    </recommendedName>
</protein>
<evidence type="ECO:0000256" key="6">
    <source>
        <dbReference type="ARBA" id="ARBA00022991"/>
    </source>
</evidence>
<dbReference type="PROSITE" id="PS00691">
    <property type="entry name" value="DNA_PHOTOLYASES_1_2"/>
    <property type="match status" value="1"/>
</dbReference>
<dbReference type="Gene3D" id="1.10.579.10">
    <property type="entry name" value="DNA Cyclobutane Dipyrimidine Photolyase, subunit A, domain 3"/>
    <property type="match status" value="1"/>
</dbReference>
<feature type="site" description="Electron transfer via tryptophanyl radical" evidence="9">
    <location>
        <position position="336"/>
    </location>
</feature>
<evidence type="ECO:0000256" key="2">
    <source>
        <dbReference type="ARBA" id="ARBA00013149"/>
    </source>
</evidence>
<dbReference type="Proteomes" id="UP000005092">
    <property type="component" value="Unassembled WGS sequence"/>
</dbReference>
<dbReference type="EC" id="4.1.99.3" evidence="2"/>
<dbReference type="EMBL" id="JH719381">
    <property type="protein sequence ID" value="EJB03059.1"/>
    <property type="molecule type" value="Genomic_DNA"/>
</dbReference>
<accession>I9N569</accession>
<gene>
    <name evidence="12" type="ORF">Rleg9DRAFT_1884</name>
</gene>
<evidence type="ECO:0000256" key="9">
    <source>
        <dbReference type="PIRSR" id="PIRSR602081-2"/>
    </source>
</evidence>
<evidence type="ECO:0000256" key="8">
    <source>
        <dbReference type="PIRSR" id="PIRSR602081-1"/>
    </source>
</evidence>
<evidence type="ECO:0000256" key="3">
    <source>
        <dbReference type="ARBA" id="ARBA00014046"/>
    </source>
</evidence>
<dbReference type="HOGENOM" id="CLU_010348_2_2_5"/>
<keyword evidence="5 8" id="KW-0274">FAD</keyword>
<dbReference type="InterPro" id="IPR006050">
    <property type="entry name" value="DNA_photolyase_N"/>
</dbReference>
<dbReference type="Gene3D" id="1.25.40.80">
    <property type="match status" value="1"/>
</dbReference>
<dbReference type="InterPro" id="IPR002081">
    <property type="entry name" value="Cryptochrome/DNA_photolyase_1"/>
</dbReference>
<comment type="catalytic activity">
    <reaction evidence="7">
        <text>cyclobutadipyrimidine (in DNA) = 2 pyrimidine residues (in DNA).</text>
        <dbReference type="EC" id="4.1.99.3"/>
    </reaction>
</comment>
<feature type="binding site" evidence="8">
    <location>
        <begin position="402"/>
        <end position="404"/>
    </location>
    <ligand>
        <name>FAD</name>
        <dbReference type="ChEBI" id="CHEBI:57692"/>
    </ligand>
</feature>
<keyword evidence="12" id="KW-0456">Lyase</keyword>
<dbReference type="PROSITE" id="PS51645">
    <property type="entry name" value="PHR_CRY_ALPHA_BETA"/>
    <property type="match status" value="1"/>
</dbReference>
<evidence type="ECO:0000256" key="1">
    <source>
        <dbReference type="ARBA" id="ARBA00001932"/>
    </source>
</evidence>
<dbReference type="GO" id="GO:0003677">
    <property type="term" value="F:DNA binding"/>
    <property type="evidence" value="ECO:0007669"/>
    <property type="project" value="TreeGrafter"/>
</dbReference>
<dbReference type="InterPro" id="IPR018394">
    <property type="entry name" value="DNA_photolyase_1_CS_C"/>
</dbReference>
<dbReference type="SUPFAM" id="SSF52425">
    <property type="entry name" value="Cryptochrome/photolyase, N-terminal domain"/>
    <property type="match status" value="1"/>
</dbReference>
<comment type="cofactor">
    <cofactor evidence="1">
        <name>(6R)-5,10-methylene-5,6,7,8-tetrahydrofolate</name>
        <dbReference type="ChEBI" id="CHEBI:15636"/>
    </cofactor>
</comment>
<feature type="binding site" evidence="8">
    <location>
        <position position="302"/>
    </location>
    <ligand>
        <name>FAD</name>
        <dbReference type="ChEBI" id="CHEBI:57692"/>
    </ligand>
</feature>
<evidence type="ECO:0000256" key="7">
    <source>
        <dbReference type="ARBA" id="ARBA00033999"/>
    </source>
</evidence>
<reference evidence="12 13" key="1">
    <citation type="submission" date="2012-02" db="EMBL/GenBank/DDBJ databases">
        <title>Improved High-Quality Draft Sequence of Rhizobium leguminosarum bv. trifolii WSM597.</title>
        <authorList>
            <consortium name="US DOE Joint Genome Institute"/>
            <person name="Lucas S."/>
            <person name="Han J."/>
            <person name="Lapidus A."/>
            <person name="Cheng J.-F."/>
            <person name="Goodwin L."/>
            <person name="Pitluck S."/>
            <person name="Peters L."/>
            <person name="Ovchinnikova G."/>
            <person name="Held B."/>
            <person name="Detter J.C."/>
            <person name="Han C."/>
            <person name="Tapia R."/>
            <person name="Land M."/>
            <person name="Hauser L."/>
            <person name="Kyrpides N."/>
            <person name="Ivanova N."/>
            <person name="Pagani I."/>
            <person name="Brau L."/>
            <person name="Yates R."/>
            <person name="O'Hara G."/>
            <person name="Rui T."/>
            <person name="Howieson J."/>
            <person name="Reeve W."/>
            <person name="Woyke T."/>
        </authorList>
    </citation>
    <scope>NUCLEOTIDE SEQUENCE [LARGE SCALE GENOMIC DNA]</scope>
    <source>
        <strain evidence="12 13">WSM597</strain>
    </source>
</reference>
<dbReference type="InterPro" id="IPR036134">
    <property type="entry name" value="Crypto/Photolyase_FAD-like_sf"/>
</dbReference>
<proteinExistence type="inferred from homology"/>
<dbReference type="GO" id="GO:0071949">
    <property type="term" value="F:FAD binding"/>
    <property type="evidence" value="ECO:0007669"/>
    <property type="project" value="TreeGrafter"/>
</dbReference>
<dbReference type="Pfam" id="PF03441">
    <property type="entry name" value="FAD_binding_7"/>
    <property type="match status" value="1"/>
</dbReference>
<dbReference type="SUPFAM" id="SSF48173">
    <property type="entry name" value="Cryptochrome/photolyase FAD-binding domain"/>
    <property type="match status" value="1"/>
</dbReference>
<evidence type="ECO:0000313" key="12">
    <source>
        <dbReference type="EMBL" id="EJB03059.1"/>
    </source>
</evidence>
<dbReference type="GO" id="GO:0000719">
    <property type="term" value="P:photoreactive repair"/>
    <property type="evidence" value="ECO:0007669"/>
    <property type="project" value="UniProtKB-ARBA"/>
</dbReference>
<feature type="site" description="Electron transfer via tryptophanyl radical" evidence="9">
    <location>
        <position position="389"/>
    </location>
</feature>
<dbReference type="GO" id="GO:0003904">
    <property type="term" value="F:deoxyribodipyrimidine photo-lyase activity"/>
    <property type="evidence" value="ECO:0007669"/>
    <property type="project" value="UniProtKB-EC"/>
</dbReference>
<dbReference type="Gene3D" id="3.40.50.620">
    <property type="entry name" value="HUPs"/>
    <property type="match status" value="1"/>
</dbReference>
<keyword evidence="4 8" id="KW-0285">Flavoprotein</keyword>
<feature type="binding site" evidence="8">
    <location>
        <position position="254"/>
    </location>
    <ligand>
        <name>FAD</name>
        <dbReference type="ChEBI" id="CHEBI:57692"/>
    </ligand>
</feature>
<dbReference type="PRINTS" id="PR00147">
    <property type="entry name" value="DNAPHOTLYASE"/>
</dbReference>
<dbReference type="FunFam" id="1.10.579.10:FF:000003">
    <property type="entry name" value="Deoxyribodipyrimidine photo-lyase"/>
    <property type="match status" value="1"/>
</dbReference>
<dbReference type="GO" id="GO:0009416">
    <property type="term" value="P:response to light stimulus"/>
    <property type="evidence" value="ECO:0007669"/>
    <property type="project" value="TreeGrafter"/>
</dbReference>
<organism evidence="12 13">
    <name type="scientific">Rhizobium leguminosarum bv. trifolii WSM597</name>
    <dbReference type="NCBI Taxonomy" id="754764"/>
    <lineage>
        <taxon>Bacteria</taxon>
        <taxon>Pseudomonadati</taxon>
        <taxon>Pseudomonadota</taxon>
        <taxon>Alphaproteobacteria</taxon>
        <taxon>Hyphomicrobiales</taxon>
        <taxon>Rhizobiaceae</taxon>
        <taxon>Rhizobium/Agrobacterium group</taxon>
        <taxon>Rhizobium</taxon>
    </lineage>
</organism>
<evidence type="ECO:0000256" key="5">
    <source>
        <dbReference type="ARBA" id="ARBA00022827"/>
    </source>
</evidence>
<feature type="binding site" evidence="8">
    <location>
        <begin position="266"/>
        <end position="270"/>
    </location>
    <ligand>
        <name>FAD</name>
        <dbReference type="ChEBI" id="CHEBI:57692"/>
    </ligand>
</feature>
<evidence type="ECO:0000259" key="11">
    <source>
        <dbReference type="PROSITE" id="PS51645"/>
    </source>
</evidence>
<dbReference type="InterPro" id="IPR014729">
    <property type="entry name" value="Rossmann-like_a/b/a_fold"/>
</dbReference>
<evidence type="ECO:0000256" key="10">
    <source>
        <dbReference type="RuleBase" id="RU004182"/>
    </source>
</evidence>
<dbReference type="Pfam" id="PF00875">
    <property type="entry name" value="DNA_photolyase"/>
    <property type="match status" value="1"/>
</dbReference>
<feature type="domain" description="Photolyase/cryptochrome alpha/beta" evidence="11">
    <location>
        <begin position="31"/>
        <end position="160"/>
    </location>
</feature>